<evidence type="ECO:0000256" key="1">
    <source>
        <dbReference type="SAM" id="Phobius"/>
    </source>
</evidence>
<dbReference type="EMBL" id="KZ613478">
    <property type="protein sequence ID" value="PMD22183.1"/>
    <property type="molecule type" value="Genomic_DNA"/>
</dbReference>
<name>A0A2J6Q7F6_9HELO</name>
<proteinExistence type="predicted"/>
<dbReference type="AlphaFoldDB" id="A0A2J6Q7F6"/>
<sequence>MSSIPAKQANLSTTLLLVCKESRGVFHRNYKPSTIVLSATRTSKSNQSPIVPGKLVQHGYIDLERDVLQLYPNTIIEFLLSFKLAMAMKGLKAAAIRADVWNNVMILHSMLGKSAFPSLKHLSVVFSEVEAEIGHVLAPSSDLKSSSFSIVSYRPVDESTITSGTLSFEISKIIEEDSDRVANRGANIQTATFIANNAPCSWTFFLVQESYLLALATERMLEHTERRREYIDDGLERITQLLENVTRLHERDTQMHSKDHTRAWVTLGLVLWTLLCTGVHFYSKWSSAL</sequence>
<keyword evidence="1" id="KW-1133">Transmembrane helix</keyword>
<reference evidence="2 3" key="1">
    <citation type="submission" date="2016-05" db="EMBL/GenBank/DDBJ databases">
        <title>A degradative enzymes factory behind the ericoid mycorrhizal symbiosis.</title>
        <authorList>
            <consortium name="DOE Joint Genome Institute"/>
            <person name="Martino E."/>
            <person name="Morin E."/>
            <person name="Grelet G."/>
            <person name="Kuo A."/>
            <person name="Kohler A."/>
            <person name="Daghino S."/>
            <person name="Barry K."/>
            <person name="Choi C."/>
            <person name="Cichocki N."/>
            <person name="Clum A."/>
            <person name="Copeland A."/>
            <person name="Hainaut M."/>
            <person name="Haridas S."/>
            <person name="Labutti K."/>
            <person name="Lindquist E."/>
            <person name="Lipzen A."/>
            <person name="Khouja H.-R."/>
            <person name="Murat C."/>
            <person name="Ohm R."/>
            <person name="Olson A."/>
            <person name="Spatafora J."/>
            <person name="Veneault-Fourrey C."/>
            <person name="Henrissat B."/>
            <person name="Grigoriev I."/>
            <person name="Martin F."/>
            <person name="Perotto S."/>
        </authorList>
    </citation>
    <scope>NUCLEOTIDE SEQUENCE [LARGE SCALE GENOMIC DNA]</scope>
    <source>
        <strain evidence="2 3">UAMH 7357</strain>
    </source>
</reference>
<keyword evidence="3" id="KW-1185">Reference proteome</keyword>
<evidence type="ECO:0000313" key="2">
    <source>
        <dbReference type="EMBL" id="PMD22183.1"/>
    </source>
</evidence>
<gene>
    <name evidence="2" type="ORF">NA56DRAFT_702537</name>
</gene>
<organism evidence="2 3">
    <name type="scientific">Hyaloscypha hepaticicola</name>
    <dbReference type="NCBI Taxonomy" id="2082293"/>
    <lineage>
        <taxon>Eukaryota</taxon>
        <taxon>Fungi</taxon>
        <taxon>Dikarya</taxon>
        <taxon>Ascomycota</taxon>
        <taxon>Pezizomycotina</taxon>
        <taxon>Leotiomycetes</taxon>
        <taxon>Helotiales</taxon>
        <taxon>Hyaloscyphaceae</taxon>
        <taxon>Hyaloscypha</taxon>
    </lineage>
</organism>
<feature type="transmembrane region" description="Helical" evidence="1">
    <location>
        <begin position="263"/>
        <end position="283"/>
    </location>
</feature>
<evidence type="ECO:0000313" key="3">
    <source>
        <dbReference type="Proteomes" id="UP000235672"/>
    </source>
</evidence>
<dbReference type="Proteomes" id="UP000235672">
    <property type="component" value="Unassembled WGS sequence"/>
</dbReference>
<accession>A0A2J6Q7F6</accession>
<dbReference type="OrthoDB" id="3473305at2759"/>
<protein>
    <submittedName>
        <fullName evidence="2">Uncharacterized protein</fullName>
    </submittedName>
</protein>
<keyword evidence="1" id="KW-0812">Transmembrane</keyword>
<keyword evidence="1" id="KW-0472">Membrane</keyword>